<accession>A0AA38LUU1</accession>
<dbReference type="AlphaFoldDB" id="A0AA38LUU1"/>
<evidence type="ECO:0000313" key="3">
    <source>
        <dbReference type="Proteomes" id="UP001164286"/>
    </source>
</evidence>
<dbReference type="Proteomes" id="UP001164286">
    <property type="component" value="Unassembled WGS sequence"/>
</dbReference>
<dbReference type="RefSeq" id="XP_052944143.1">
    <property type="nucleotide sequence ID" value="XM_053087491.1"/>
</dbReference>
<comment type="caution">
    <text evidence="2">The sequence shown here is derived from an EMBL/GenBank/DDBJ whole genome shotgun (WGS) entry which is preliminary data.</text>
</comment>
<organism evidence="2 3">
    <name type="scientific">Dioszegia hungarica</name>
    <dbReference type="NCBI Taxonomy" id="4972"/>
    <lineage>
        <taxon>Eukaryota</taxon>
        <taxon>Fungi</taxon>
        <taxon>Dikarya</taxon>
        <taxon>Basidiomycota</taxon>
        <taxon>Agaricomycotina</taxon>
        <taxon>Tremellomycetes</taxon>
        <taxon>Tremellales</taxon>
        <taxon>Bulleribasidiaceae</taxon>
        <taxon>Dioszegia</taxon>
    </lineage>
</organism>
<dbReference type="EMBL" id="JAKWFO010000007">
    <property type="protein sequence ID" value="KAI9634366.1"/>
    <property type="molecule type" value="Genomic_DNA"/>
</dbReference>
<protein>
    <submittedName>
        <fullName evidence="2">Uncharacterized protein</fullName>
    </submittedName>
</protein>
<sequence>MSPSLSGNPFIITAICSHLPPPTLSRMLRVDKQCFHIAGKALYRYLTVNTIGDGRRTLPPVEAFYSQKLWLSGNPPTKSGVGSATKVALLAMIEVLDITEEAALRIANNVQPLSEDLVAVPHPLRNMKTLVLRSEVNPRTADPRQSDGRSFGDGWAPELIVFIGSSKALIRVLNHPRDDGPKWGRLSWPPVRRLQHLSPFPLPTDTAVAFGERSGLSTRLKNLTSYDLYYDVQTPTRHPRIEGDMALSFKSCGLREFPIIGKVDYKRRVLAFGLAAAILDCPPDIKPTLWLPNKPAIVVRNSNFRTQAAAWLTHMLYCHVQYNIGGSVGERWDPFLEAERVDRELDRILGEVVDGGAWPAGPVFPSVPTVDRTSEEWRKEAVKKRVKAGIKRTWWFPDPTDGSSWNSDSKRGSAAGATAPAAPDSDRGMRVMMEGDRVHTQGSGFGVSPQYSSTCRSRLNAIQRVRQSAVLSAARCAEDKLRYTMVLR</sequence>
<reference evidence="2" key="1">
    <citation type="journal article" date="2022" name="G3 (Bethesda)">
        <title>High quality genome of the basidiomycete yeast Dioszegia hungarica PDD-24b-2 isolated from cloud water.</title>
        <authorList>
            <person name="Jarrige D."/>
            <person name="Haridas S."/>
            <person name="Bleykasten-Grosshans C."/>
            <person name="Joly M."/>
            <person name="Nadalig T."/>
            <person name="Sancelme M."/>
            <person name="Vuilleumier S."/>
            <person name="Grigoriev I.V."/>
            <person name="Amato P."/>
            <person name="Bringel F."/>
        </authorList>
    </citation>
    <scope>NUCLEOTIDE SEQUENCE</scope>
    <source>
        <strain evidence="2">PDD-24b-2</strain>
    </source>
</reference>
<keyword evidence="3" id="KW-1185">Reference proteome</keyword>
<feature type="compositionally biased region" description="Low complexity" evidence="1">
    <location>
        <begin position="412"/>
        <end position="423"/>
    </location>
</feature>
<proteinExistence type="predicted"/>
<gene>
    <name evidence="2" type="ORF">MKK02DRAFT_28122</name>
</gene>
<name>A0AA38LUU1_9TREE</name>
<dbReference type="GeneID" id="77726696"/>
<feature type="region of interest" description="Disordered" evidence="1">
    <location>
        <begin position="401"/>
        <end position="427"/>
    </location>
</feature>
<evidence type="ECO:0000256" key="1">
    <source>
        <dbReference type="SAM" id="MobiDB-lite"/>
    </source>
</evidence>
<evidence type="ECO:0000313" key="2">
    <source>
        <dbReference type="EMBL" id="KAI9634366.1"/>
    </source>
</evidence>